<dbReference type="GO" id="GO:0008270">
    <property type="term" value="F:zinc ion binding"/>
    <property type="evidence" value="ECO:0007669"/>
    <property type="project" value="InterPro"/>
</dbReference>
<dbReference type="Gene3D" id="3.30.420.10">
    <property type="entry name" value="Ribonuclease H-like superfamily/Ribonuclease H"/>
    <property type="match status" value="1"/>
</dbReference>
<dbReference type="SUPFAM" id="SSF53098">
    <property type="entry name" value="Ribonuclease H-like"/>
    <property type="match status" value="1"/>
</dbReference>
<dbReference type="InterPro" id="IPR054722">
    <property type="entry name" value="PolX-like_BBD"/>
</dbReference>
<protein>
    <submittedName>
        <fullName evidence="4">Ribonuclease H-like domain-containing protein</fullName>
    </submittedName>
</protein>
<feature type="compositionally biased region" description="Polar residues" evidence="2">
    <location>
        <begin position="268"/>
        <end position="293"/>
    </location>
</feature>
<dbReference type="InterPro" id="IPR012337">
    <property type="entry name" value="RNaseH-like_sf"/>
</dbReference>
<dbReference type="InterPro" id="IPR036875">
    <property type="entry name" value="Znf_CCHC_sf"/>
</dbReference>
<keyword evidence="1" id="KW-0378">Hydrolase</keyword>
<reference evidence="4" key="1">
    <citation type="journal article" date="2019" name="Sci. Rep.">
        <title>Draft genome of Tanacetum cinerariifolium, the natural source of mosquito coil.</title>
        <authorList>
            <person name="Yamashiro T."/>
            <person name="Shiraishi A."/>
            <person name="Satake H."/>
            <person name="Nakayama K."/>
        </authorList>
    </citation>
    <scope>NUCLEOTIDE SEQUENCE</scope>
</reference>
<dbReference type="GO" id="GO:0008233">
    <property type="term" value="F:peptidase activity"/>
    <property type="evidence" value="ECO:0007669"/>
    <property type="project" value="UniProtKB-KW"/>
</dbReference>
<name>A0A6L2JNE6_TANCI</name>
<dbReference type="PANTHER" id="PTHR42648">
    <property type="entry name" value="TRANSPOSASE, PUTATIVE-RELATED"/>
    <property type="match status" value="1"/>
</dbReference>
<dbReference type="InterPro" id="IPR039537">
    <property type="entry name" value="Retrotran_Ty1/copia-like"/>
</dbReference>
<dbReference type="InterPro" id="IPR001584">
    <property type="entry name" value="Integrase_cat-core"/>
</dbReference>
<dbReference type="InterPro" id="IPR036397">
    <property type="entry name" value="RNaseH_sf"/>
</dbReference>
<dbReference type="GO" id="GO:0006508">
    <property type="term" value="P:proteolysis"/>
    <property type="evidence" value="ECO:0007669"/>
    <property type="project" value="UniProtKB-KW"/>
</dbReference>
<evidence type="ECO:0000256" key="2">
    <source>
        <dbReference type="SAM" id="MobiDB-lite"/>
    </source>
</evidence>
<sequence>MEVWRGVWGYSKEGEMFGVLAGMAPASIKGLTSDPEEEIHLIEKLLYDNSSPRPPEDFISENSDAAIESFSPSPIPVDDNDSLMEEIDLTLTPDDSMPPRIEEDDYDFERHMLIFEELLSNDSFSLPENESFHFDIPSFPRPLSKPPDDDSGTLTVIMKVIKNRNKVLKRTVGTSEETYEPTSAEEKLDRRNEIKARGTLLMALPNKDQLKFHSYQDVKLLMEAIEKRYGGNKAELETISLDDLYNNLKIYEPGLLGSSNINQNPQNMDFVSSNSTGSTNEADTNASGVSTTHTQEDLEQIDLDDLEEIDLHWEMVMLTIRARRFMKRTGRNLDMNGQRLSFDKSKVKCFNCHKNGNFARECRALKNQDNREGMIGAIKLRNRFLQTMHSWHLPLQEVLQVLSLSVTVDVISNIVPSDFKTVESKHKTVDVNHKGVFGTEEPKPVMKNNFSPPILEDWHSDDESEEEISPTVEVTTVEPSIEKIKYLKPAREIDVRPIRNNSRRVNHKNFANKLTHPHPKKRFVPQAVLTRSSKINIAGASVNTAARLVNTTGSKSTVNHPRLKSKAYKRGHSQDTRPKNKFSAFKNSIFNKKVNDVRVNDSTARDRAVGNPQQKKYKEKGVINSGCSRHMTGNKSYLTDFEAYNGGFVSFGDGKGRISGKGKIKTGKLDFDDVYFCKELKCDNGTDFKNSVMNQFCEDKGIRREFSVARTPQQNRVAERRNRTLIEAVRTILVDSKLPTTFWAEVVNTACYVLNRALVIKPHIMTPFELIRGRPPIINFMKPFGCPVTILDTMDNLGKFEGKADEGILLGTQWSVKL</sequence>
<comment type="caution">
    <text evidence="4">The sequence shown here is derived from an EMBL/GenBank/DDBJ whole genome shotgun (WGS) entry which is preliminary data.</text>
</comment>
<dbReference type="SUPFAM" id="SSF57756">
    <property type="entry name" value="Retrovirus zinc finger-like domains"/>
    <property type="match status" value="1"/>
</dbReference>
<feature type="domain" description="Integrase catalytic" evidence="3">
    <location>
        <begin position="678"/>
        <end position="775"/>
    </location>
</feature>
<dbReference type="GO" id="GO:0015074">
    <property type="term" value="P:DNA integration"/>
    <property type="evidence" value="ECO:0007669"/>
    <property type="project" value="InterPro"/>
</dbReference>
<dbReference type="EMBL" id="BKCJ010001071">
    <property type="protein sequence ID" value="GEU38601.1"/>
    <property type="molecule type" value="Genomic_DNA"/>
</dbReference>
<accession>A0A6L2JNE6</accession>
<organism evidence="4">
    <name type="scientific">Tanacetum cinerariifolium</name>
    <name type="common">Dalmatian daisy</name>
    <name type="synonym">Chrysanthemum cinerariifolium</name>
    <dbReference type="NCBI Taxonomy" id="118510"/>
    <lineage>
        <taxon>Eukaryota</taxon>
        <taxon>Viridiplantae</taxon>
        <taxon>Streptophyta</taxon>
        <taxon>Embryophyta</taxon>
        <taxon>Tracheophyta</taxon>
        <taxon>Spermatophyta</taxon>
        <taxon>Magnoliopsida</taxon>
        <taxon>eudicotyledons</taxon>
        <taxon>Gunneridae</taxon>
        <taxon>Pentapetalae</taxon>
        <taxon>asterids</taxon>
        <taxon>campanulids</taxon>
        <taxon>Asterales</taxon>
        <taxon>Asteraceae</taxon>
        <taxon>Asteroideae</taxon>
        <taxon>Anthemideae</taxon>
        <taxon>Anthemidinae</taxon>
        <taxon>Tanacetum</taxon>
    </lineage>
</organism>
<dbReference type="PROSITE" id="PS50994">
    <property type="entry name" value="INTEGRASE"/>
    <property type="match status" value="1"/>
</dbReference>
<evidence type="ECO:0000259" key="3">
    <source>
        <dbReference type="PROSITE" id="PS50994"/>
    </source>
</evidence>
<evidence type="ECO:0000313" key="4">
    <source>
        <dbReference type="EMBL" id="GEU38601.1"/>
    </source>
</evidence>
<evidence type="ECO:0000256" key="1">
    <source>
        <dbReference type="ARBA" id="ARBA00022670"/>
    </source>
</evidence>
<feature type="region of interest" description="Disordered" evidence="2">
    <location>
        <begin position="268"/>
        <end position="296"/>
    </location>
</feature>
<dbReference type="GO" id="GO:0003676">
    <property type="term" value="F:nucleic acid binding"/>
    <property type="evidence" value="ECO:0007669"/>
    <property type="project" value="InterPro"/>
</dbReference>
<proteinExistence type="predicted"/>
<dbReference type="Pfam" id="PF22936">
    <property type="entry name" value="Pol_BBD"/>
    <property type="match status" value="1"/>
</dbReference>
<keyword evidence="1" id="KW-0645">Protease</keyword>
<dbReference type="PANTHER" id="PTHR42648:SF32">
    <property type="entry name" value="RIBONUCLEASE H-LIKE DOMAIN, GAG-PRE-INTEGRASE DOMAIN PROTEIN-RELATED"/>
    <property type="match status" value="1"/>
</dbReference>
<dbReference type="AlphaFoldDB" id="A0A6L2JNE6"/>
<gene>
    <name evidence="4" type="ORF">Tci_010579</name>
</gene>